<gene>
    <name evidence="2" type="ORF">ACFONJ_11390</name>
</gene>
<evidence type="ECO:0000259" key="1">
    <source>
        <dbReference type="Pfam" id="PF00027"/>
    </source>
</evidence>
<proteinExistence type="predicted"/>
<evidence type="ECO:0000313" key="3">
    <source>
        <dbReference type="Proteomes" id="UP001595735"/>
    </source>
</evidence>
<evidence type="ECO:0000313" key="2">
    <source>
        <dbReference type="EMBL" id="MFC3756572.1"/>
    </source>
</evidence>
<dbReference type="SUPFAM" id="SSF51206">
    <property type="entry name" value="cAMP-binding domain-like"/>
    <property type="match status" value="1"/>
</dbReference>
<reference evidence="3" key="1">
    <citation type="journal article" date="2019" name="Int. J. Syst. Evol. Microbiol.">
        <title>The Global Catalogue of Microorganisms (GCM) 10K type strain sequencing project: providing services to taxonomists for standard genome sequencing and annotation.</title>
        <authorList>
            <consortium name="The Broad Institute Genomics Platform"/>
            <consortium name="The Broad Institute Genome Sequencing Center for Infectious Disease"/>
            <person name="Wu L."/>
            <person name="Ma J."/>
        </authorList>
    </citation>
    <scope>NUCLEOTIDE SEQUENCE [LARGE SCALE GENOMIC DNA]</scope>
    <source>
        <strain evidence="3">CECT 7798</strain>
    </source>
</reference>
<sequence length="214" mass="24985">MAKFNENISNPFVAEQLVFYLCKMHNQLIQLITQNATLSDLERDLCIGYFEPVMFPKNRILEEEGKIPAYLYFVVSGFVRLFHYNENGDEVTTHINCPPGFITSYDNFVNQKKSDENLECITECELLRIKKADLDLLVQQSSAFKDFSILVFQRSLSYNEKRSKELATLTAEKRYLKLMEEYPEVLHNVPMQYIASFLGMNPKSLSRIRKQIIK</sequence>
<dbReference type="InterPro" id="IPR000595">
    <property type="entry name" value="cNMP-bd_dom"/>
</dbReference>
<dbReference type="InterPro" id="IPR014710">
    <property type="entry name" value="RmlC-like_jellyroll"/>
</dbReference>
<name>A0ABV7XUM1_9FLAO</name>
<protein>
    <submittedName>
        <fullName evidence="2">Crp/Fnr family transcriptional regulator</fullName>
    </submittedName>
</protein>
<dbReference type="RefSeq" id="WP_353959945.1">
    <property type="nucleotide sequence ID" value="NZ_JAUFQR010000001.1"/>
</dbReference>
<comment type="caution">
    <text evidence="2">The sequence shown here is derived from an EMBL/GenBank/DDBJ whole genome shotgun (WGS) entry which is preliminary data.</text>
</comment>
<dbReference type="Proteomes" id="UP001595735">
    <property type="component" value="Unassembled WGS sequence"/>
</dbReference>
<dbReference type="Pfam" id="PF00027">
    <property type="entry name" value="cNMP_binding"/>
    <property type="match status" value="1"/>
</dbReference>
<dbReference type="InterPro" id="IPR018490">
    <property type="entry name" value="cNMP-bd_dom_sf"/>
</dbReference>
<feature type="domain" description="Cyclic nucleotide-binding" evidence="1">
    <location>
        <begin position="54"/>
        <end position="140"/>
    </location>
</feature>
<dbReference type="EMBL" id="JBHRYO010000002">
    <property type="protein sequence ID" value="MFC3756572.1"/>
    <property type="molecule type" value="Genomic_DNA"/>
</dbReference>
<accession>A0ABV7XUM1</accession>
<dbReference type="Gene3D" id="2.60.120.10">
    <property type="entry name" value="Jelly Rolls"/>
    <property type="match status" value="1"/>
</dbReference>
<keyword evidence="3" id="KW-1185">Reference proteome</keyword>
<dbReference type="CDD" id="cd00038">
    <property type="entry name" value="CAP_ED"/>
    <property type="match status" value="1"/>
</dbReference>
<organism evidence="2 3">
    <name type="scientific">Chryseobacterium tructae</name>
    <dbReference type="NCBI Taxonomy" id="1037380"/>
    <lineage>
        <taxon>Bacteria</taxon>
        <taxon>Pseudomonadati</taxon>
        <taxon>Bacteroidota</taxon>
        <taxon>Flavobacteriia</taxon>
        <taxon>Flavobacteriales</taxon>
        <taxon>Weeksellaceae</taxon>
        <taxon>Chryseobacterium group</taxon>
        <taxon>Chryseobacterium</taxon>
    </lineage>
</organism>